<keyword evidence="4" id="KW-1185">Reference proteome</keyword>
<dbReference type="PANTHER" id="PTHR43245:SF13">
    <property type="entry name" value="UDP-D-APIOSE_UDP-D-XYLOSE SYNTHASE 2"/>
    <property type="match status" value="1"/>
</dbReference>
<dbReference type="RefSeq" id="WP_259856796.1">
    <property type="nucleotide sequence ID" value="NZ_CP073720.1"/>
</dbReference>
<dbReference type="EMBL" id="CP073720">
    <property type="protein sequence ID" value="UWP79206.1"/>
    <property type="molecule type" value="Genomic_DNA"/>
</dbReference>
<organism evidence="3 4">
    <name type="scientific">Dactylosporangium fulvum</name>
    <dbReference type="NCBI Taxonomy" id="53359"/>
    <lineage>
        <taxon>Bacteria</taxon>
        <taxon>Bacillati</taxon>
        <taxon>Actinomycetota</taxon>
        <taxon>Actinomycetes</taxon>
        <taxon>Micromonosporales</taxon>
        <taxon>Micromonosporaceae</taxon>
        <taxon>Dactylosporangium</taxon>
    </lineage>
</organism>
<protein>
    <submittedName>
        <fullName evidence="3">NAD-dependent epimerase/dehydratase family protein</fullName>
    </submittedName>
</protein>
<reference evidence="3" key="2">
    <citation type="submission" date="2022-09" db="EMBL/GenBank/DDBJ databases">
        <title>Biosynthetic gene clusters of Dactylosporangioum fulvum.</title>
        <authorList>
            <person name="Caradec T."/>
        </authorList>
    </citation>
    <scope>NUCLEOTIDE SEQUENCE</scope>
    <source>
        <strain evidence="3">NRRL B-16292</strain>
    </source>
</reference>
<feature type="region of interest" description="Disordered" evidence="1">
    <location>
        <begin position="313"/>
        <end position="349"/>
    </location>
</feature>
<dbReference type="SUPFAM" id="SSF51735">
    <property type="entry name" value="NAD(P)-binding Rossmann-fold domains"/>
    <property type="match status" value="1"/>
</dbReference>
<name>A0ABY5VQ61_9ACTN</name>
<dbReference type="Gene3D" id="3.40.50.720">
    <property type="entry name" value="NAD(P)-binding Rossmann-like Domain"/>
    <property type="match status" value="1"/>
</dbReference>
<accession>A0ABY5VQ61</accession>
<dbReference type="Proteomes" id="UP001059617">
    <property type="component" value="Chromosome"/>
</dbReference>
<evidence type="ECO:0000256" key="1">
    <source>
        <dbReference type="SAM" id="MobiDB-lite"/>
    </source>
</evidence>
<gene>
    <name evidence="3" type="ORF">Dfulv_29030</name>
</gene>
<feature type="domain" description="NAD-dependent epimerase/dehydratase" evidence="2">
    <location>
        <begin position="14"/>
        <end position="238"/>
    </location>
</feature>
<dbReference type="InterPro" id="IPR050177">
    <property type="entry name" value="Lipid_A_modif_metabolic_enz"/>
</dbReference>
<dbReference type="PANTHER" id="PTHR43245">
    <property type="entry name" value="BIFUNCTIONAL POLYMYXIN RESISTANCE PROTEIN ARNA"/>
    <property type="match status" value="1"/>
</dbReference>
<sequence length="349" mass="35794">MDTTGPAPGARHAVLLGAAGFVGRNVCRALLDAGWRVTAVVRGDASPEPGCATVRLDAARVPSAALTAVLDRAPDLVVNAAGALWGADDTQLVEGNVVLVERLVAAVAALPRRVRLVHIGSAYEYGDQPPGPPLTEDLPERPVSRYAQTKLAGTRIVTGAVAAGRVDAVVVRISTAVGPWAPPQSLLGGLARQFAGGAATVELPPLSGERDFVDVRDVSAAVLCAAAAPAVPAVVNVGGDRLVPVADVVDLLVRCAGGDRVVRRAAAGRRRDGRDAGVAARPLDVRLARRELAWRPVRPIGDAVDALWRHARLTGGGTDPDREGAKPAGFRGGTAPIPSFAANGDTAHG</sequence>
<evidence type="ECO:0000313" key="4">
    <source>
        <dbReference type="Proteomes" id="UP001059617"/>
    </source>
</evidence>
<dbReference type="Pfam" id="PF01370">
    <property type="entry name" value="Epimerase"/>
    <property type="match status" value="1"/>
</dbReference>
<reference evidence="3" key="1">
    <citation type="submission" date="2021-04" db="EMBL/GenBank/DDBJ databases">
        <authorList>
            <person name="Hartkoorn R.C."/>
            <person name="Beaudoing E."/>
            <person name="Hot D."/>
        </authorList>
    </citation>
    <scope>NUCLEOTIDE SEQUENCE</scope>
    <source>
        <strain evidence="3">NRRL B-16292</strain>
    </source>
</reference>
<evidence type="ECO:0000259" key="2">
    <source>
        <dbReference type="Pfam" id="PF01370"/>
    </source>
</evidence>
<dbReference type="InterPro" id="IPR001509">
    <property type="entry name" value="Epimerase_deHydtase"/>
</dbReference>
<dbReference type="CDD" id="cd08946">
    <property type="entry name" value="SDR_e"/>
    <property type="match status" value="1"/>
</dbReference>
<proteinExistence type="predicted"/>
<dbReference type="InterPro" id="IPR036291">
    <property type="entry name" value="NAD(P)-bd_dom_sf"/>
</dbReference>
<evidence type="ECO:0000313" key="3">
    <source>
        <dbReference type="EMBL" id="UWP79206.1"/>
    </source>
</evidence>